<dbReference type="Proteomes" id="UP000030758">
    <property type="component" value="Unassembled WGS sequence"/>
</dbReference>
<dbReference type="EMBL" id="KL367545">
    <property type="protein sequence ID" value="KFD65078.1"/>
    <property type="molecule type" value="Genomic_DNA"/>
</dbReference>
<name>A0A085LNK8_9BILA</name>
<dbReference type="EMBL" id="KL363364">
    <property type="protein sequence ID" value="KFD46554.1"/>
    <property type="molecule type" value="Genomic_DNA"/>
</dbReference>
<sequence>AGLPFGIRASKSVAALFPRSCLSQDVHQLPHAACRRTCSTMLDGTTAYPENRSSFSRNHSPKKKPCRMARLFQLAISSLPLSERTRDATSVSGSPSCLARSTMPISLSSRFRRFISSASSKTI</sequence>
<evidence type="ECO:0000313" key="1">
    <source>
        <dbReference type="EMBL" id="KFD46554.1"/>
    </source>
</evidence>
<evidence type="ECO:0000313" key="2">
    <source>
        <dbReference type="EMBL" id="KFD65078.1"/>
    </source>
</evidence>
<dbReference type="Proteomes" id="UP000030764">
    <property type="component" value="Unassembled WGS sequence"/>
</dbReference>
<feature type="non-terminal residue" evidence="1">
    <location>
        <position position="1"/>
    </location>
</feature>
<keyword evidence="3" id="KW-1185">Reference proteome</keyword>
<accession>A0A085LNK8</accession>
<reference evidence="1 3" key="1">
    <citation type="journal article" date="2014" name="Nat. Genet.">
        <title>Genome and transcriptome of the porcine whipworm Trichuris suis.</title>
        <authorList>
            <person name="Jex A.R."/>
            <person name="Nejsum P."/>
            <person name="Schwarz E.M."/>
            <person name="Hu L."/>
            <person name="Young N.D."/>
            <person name="Hall R.S."/>
            <person name="Korhonen P.K."/>
            <person name="Liao S."/>
            <person name="Thamsborg S."/>
            <person name="Xia J."/>
            <person name="Xu P."/>
            <person name="Wang S."/>
            <person name="Scheerlinck J.P."/>
            <person name="Hofmann A."/>
            <person name="Sternberg P.W."/>
            <person name="Wang J."/>
            <person name="Gasser R.B."/>
        </authorList>
    </citation>
    <scope>NUCLEOTIDE SEQUENCE [LARGE SCALE GENOMIC DNA]</scope>
    <source>
        <strain evidence="2">DCEP-RM93F</strain>
        <strain evidence="1">DCEP-RM93M</strain>
    </source>
</reference>
<feature type="non-terminal residue" evidence="1">
    <location>
        <position position="123"/>
    </location>
</feature>
<evidence type="ECO:0000313" key="3">
    <source>
        <dbReference type="Proteomes" id="UP000030764"/>
    </source>
</evidence>
<proteinExistence type="predicted"/>
<organism evidence="1 3">
    <name type="scientific">Trichuris suis</name>
    <name type="common">pig whipworm</name>
    <dbReference type="NCBI Taxonomy" id="68888"/>
    <lineage>
        <taxon>Eukaryota</taxon>
        <taxon>Metazoa</taxon>
        <taxon>Ecdysozoa</taxon>
        <taxon>Nematoda</taxon>
        <taxon>Enoplea</taxon>
        <taxon>Dorylaimia</taxon>
        <taxon>Trichinellida</taxon>
        <taxon>Trichuridae</taxon>
        <taxon>Trichuris</taxon>
    </lineage>
</organism>
<dbReference type="AlphaFoldDB" id="A0A085LNK8"/>
<protein>
    <submittedName>
        <fullName evidence="1">Uncharacterized protein</fullName>
    </submittedName>
</protein>
<gene>
    <name evidence="1" type="ORF">M513_12572</name>
    <name evidence="2" type="ORF">M514_12572</name>
</gene>